<dbReference type="PROSITE" id="PS51766">
    <property type="entry name" value="DOCKERIN"/>
    <property type="match status" value="1"/>
</dbReference>
<sequence>MPLYPYPYLMFSTLKQRLMLGVYIFILLSIPIGSYLVSQNQTYKSQASEPKKPKTATTAPKATSSPAKGLLDSSKPATDTGRENEATAEASSSSPTIANSYGPTLSFKAVFEGRPEDNQTNKLFVGIAEGTITINPKFLLSFSIDLPASGEYSNLSLAGLTSGSTYTALLKGSAQIATASAFTMTPNITILNEGQSVNLISGDLNEDNVVNSADYSIAQKVQGATAKSANWNENADLNKDGLINAFDLVIIAKNIGRVGASGAWTSSIPPPTASSSAVLTQPSIGGPMDESDPPSREAGHWIWIPSL</sequence>
<dbReference type="AlphaFoldDB" id="A0A1F5JWZ0"/>
<evidence type="ECO:0000259" key="3">
    <source>
        <dbReference type="PROSITE" id="PS51766"/>
    </source>
</evidence>
<dbReference type="CDD" id="cd14254">
    <property type="entry name" value="Dockerin_II"/>
    <property type="match status" value="1"/>
</dbReference>
<dbReference type="Pfam" id="PF00404">
    <property type="entry name" value="Dockerin_1"/>
    <property type="match status" value="1"/>
</dbReference>
<dbReference type="Proteomes" id="UP000177258">
    <property type="component" value="Unassembled WGS sequence"/>
</dbReference>
<dbReference type="InterPro" id="IPR002105">
    <property type="entry name" value="Dockerin_1_rpt"/>
</dbReference>
<dbReference type="GO" id="GO:0000272">
    <property type="term" value="P:polysaccharide catabolic process"/>
    <property type="evidence" value="ECO:0007669"/>
    <property type="project" value="InterPro"/>
</dbReference>
<dbReference type="Gene3D" id="2.60.40.4130">
    <property type="match status" value="1"/>
</dbReference>
<organism evidence="4 5">
    <name type="scientific">Candidatus Daviesbacteria bacterium RIFCSPHIGHO2_02_FULL_41_10</name>
    <dbReference type="NCBI Taxonomy" id="1797774"/>
    <lineage>
        <taxon>Bacteria</taxon>
        <taxon>Candidatus Daviesiibacteriota</taxon>
    </lineage>
</organism>
<feature type="transmembrane region" description="Helical" evidence="2">
    <location>
        <begin position="20"/>
        <end position="38"/>
    </location>
</feature>
<name>A0A1F5JWZ0_9BACT</name>
<dbReference type="InterPro" id="IPR016134">
    <property type="entry name" value="Dockerin_dom"/>
</dbReference>
<reference evidence="4 5" key="1">
    <citation type="journal article" date="2016" name="Nat. Commun.">
        <title>Thousands of microbial genomes shed light on interconnected biogeochemical processes in an aquifer system.</title>
        <authorList>
            <person name="Anantharaman K."/>
            <person name="Brown C.T."/>
            <person name="Hug L.A."/>
            <person name="Sharon I."/>
            <person name="Castelle C.J."/>
            <person name="Probst A.J."/>
            <person name="Thomas B.C."/>
            <person name="Singh A."/>
            <person name="Wilkins M.J."/>
            <person name="Karaoz U."/>
            <person name="Brodie E.L."/>
            <person name="Williams K.H."/>
            <person name="Hubbard S.S."/>
            <person name="Banfield J.F."/>
        </authorList>
    </citation>
    <scope>NUCLEOTIDE SEQUENCE [LARGE SCALE GENOMIC DNA]</scope>
</reference>
<evidence type="ECO:0000256" key="2">
    <source>
        <dbReference type="SAM" id="Phobius"/>
    </source>
</evidence>
<protein>
    <recommendedName>
        <fullName evidence="3">Dockerin domain-containing protein</fullName>
    </recommendedName>
</protein>
<keyword evidence="2" id="KW-0472">Membrane</keyword>
<gene>
    <name evidence="4" type="ORF">A3D83_02555</name>
</gene>
<dbReference type="GO" id="GO:0004553">
    <property type="term" value="F:hydrolase activity, hydrolyzing O-glycosyl compounds"/>
    <property type="evidence" value="ECO:0007669"/>
    <property type="project" value="InterPro"/>
</dbReference>
<dbReference type="EMBL" id="MFDB01000013">
    <property type="protein sequence ID" value="OGE33162.1"/>
    <property type="molecule type" value="Genomic_DNA"/>
</dbReference>
<keyword evidence="2" id="KW-1133">Transmembrane helix</keyword>
<feature type="domain" description="Dockerin" evidence="3">
    <location>
        <begin position="197"/>
        <end position="270"/>
    </location>
</feature>
<accession>A0A1F5JWZ0</accession>
<evidence type="ECO:0000313" key="4">
    <source>
        <dbReference type="EMBL" id="OGE33162.1"/>
    </source>
</evidence>
<evidence type="ECO:0000256" key="1">
    <source>
        <dbReference type="SAM" id="MobiDB-lite"/>
    </source>
</evidence>
<comment type="caution">
    <text evidence="4">The sequence shown here is derived from an EMBL/GenBank/DDBJ whole genome shotgun (WGS) entry which is preliminary data.</text>
</comment>
<dbReference type="PROSITE" id="PS00448">
    <property type="entry name" value="CLOS_CELLULOSOME_RPT"/>
    <property type="match status" value="1"/>
</dbReference>
<dbReference type="InterPro" id="IPR018247">
    <property type="entry name" value="EF_Hand_1_Ca_BS"/>
</dbReference>
<feature type="region of interest" description="Disordered" evidence="1">
    <location>
        <begin position="45"/>
        <end position="99"/>
    </location>
</feature>
<evidence type="ECO:0000313" key="5">
    <source>
        <dbReference type="Proteomes" id="UP000177258"/>
    </source>
</evidence>
<dbReference type="PROSITE" id="PS00018">
    <property type="entry name" value="EF_HAND_1"/>
    <property type="match status" value="1"/>
</dbReference>
<keyword evidence="2" id="KW-0812">Transmembrane</keyword>
<dbReference type="InterPro" id="IPR036439">
    <property type="entry name" value="Dockerin_dom_sf"/>
</dbReference>
<feature type="compositionally biased region" description="Low complexity" evidence="1">
    <location>
        <begin position="55"/>
        <end position="68"/>
    </location>
</feature>
<dbReference type="SUPFAM" id="SSF63446">
    <property type="entry name" value="Type I dockerin domain"/>
    <property type="match status" value="1"/>
</dbReference>
<feature type="region of interest" description="Disordered" evidence="1">
    <location>
        <begin position="267"/>
        <end position="299"/>
    </location>
</feature>
<proteinExistence type="predicted"/>